<gene>
    <name evidence="1" type="ORF">G2W53_043266</name>
</gene>
<keyword evidence="2" id="KW-1185">Reference proteome</keyword>
<name>A0A834W0G8_9FABA</name>
<dbReference type="AlphaFoldDB" id="A0A834W0G8"/>
<organism evidence="1 2">
    <name type="scientific">Senna tora</name>
    <dbReference type="NCBI Taxonomy" id="362788"/>
    <lineage>
        <taxon>Eukaryota</taxon>
        <taxon>Viridiplantae</taxon>
        <taxon>Streptophyta</taxon>
        <taxon>Embryophyta</taxon>
        <taxon>Tracheophyta</taxon>
        <taxon>Spermatophyta</taxon>
        <taxon>Magnoliopsida</taxon>
        <taxon>eudicotyledons</taxon>
        <taxon>Gunneridae</taxon>
        <taxon>Pentapetalae</taxon>
        <taxon>rosids</taxon>
        <taxon>fabids</taxon>
        <taxon>Fabales</taxon>
        <taxon>Fabaceae</taxon>
        <taxon>Caesalpinioideae</taxon>
        <taxon>Cassia clade</taxon>
        <taxon>Senna</taxon>
    </lineage>
</organism>
<sequence length="38" mass="4420">MRVGPRDRDVVQRLKETIYAAAIICTSDLQYIYGDIYI</sequence>
<dbReference type="Proteomes" id="UP000634136">
    <property type="component" value="Unassembled WGS sequence"/>
</dbReference>
<proteinExistence type="predicted"/>
<dbReference type="EMBL" id="JAAIUW010000013">
    <property type="protein sequence ID" value="KAF7804155.1"/>
    <property type="molecule type" value="Genomic_DNA"/>
</dbReference>
<reference evidence="1" key="1">
    <citation type="submission" date="2020-09" db="EMBL/GenBank/DDBJ databases">
        <title>Genome-Enabled Discovery of Anthraquinone Biosynthesis in Senna tora.</title>
        <authorList>
            <person name="Kang S.-H."/>
            <person name="Pandey R.P."/>
            <person name="Lee C.-M."/>
            <person name="Sim J.-S."/>
            <person name="Jeong J.-T."/>
            <person name="Choi B.-S."/>
            <person name="Jung M."/>
            <person name="Ginzburg D."/>
            <person name="Zhao K."/>
            <person name="Won S.Y."/>
            <person name="Oh T.-J."/>
            <person name="Yu Y."/>
            <person name="Kim N.-H."/>
            <person name="Lee O.R."/>
            <person name="Lee T.-H."/>
            <person name="Bashyal P."/>
            <person name="Kim T.-S."/>
            <person name="Lee W.-H."/>
            <person name="Kawkins C."/>
            <person name="Kim C.-K."/>
            <person name="Kim J.S."/>
            <person name="Ahn B.O."/>
            <person name="Rhee S.Y."/>
            <person name="Sohng J.K."/>
        </authorList>
    </citation>
    <scope>NUCLEOTIDE SEQUENCE</scope>
    <source>
        <tissue evidence="1">Leaf</tissue>
    </source>
</reference>
<comment type="caution">
    <text evidence="1">The sequence shown here is derived from an EMBL/GenBank/DDBJ whole genome shotgun (WGS) entry which is preliminary data.</text>
</comment>
<accession>A0A834W0G8</accession>
<evidence type="ECO:0000313" key="1">
    <source>
        <dbReference type="EMBL" id="KAF7804155.1"/>
    </source>
</evidence>
<protein>
    <submittedName>
        <fullName evidence="1">Uncharacterized protein</fullName>
    </submittedName>
</protein>
<evidence type="ECO:0000313" key="2">
    <source>
        <dbReference type="Proteomes" id="UP000634136"/>
    </source>
</evidence>